<dbReference type="PIRSF" id="PIRSF007056">
    <property type="entry name" value="UCP007056"/>
    <property type="match status" value="1"/>
</dbReference>
<dbReference type="EMBL" id="JAUQTG010000001">
    <property type="protein sequence ID" value="MDO7855546.1"/>
    <property type="molecule type" value="Genomic_DNA"/>
</dbReference>
<protein>
    <submittedName>
        <fullName evidence="1">Terminase family protein</fullName>
    </submittedName>
</protein>
<proteinExistence type="predicted"/>
<reference evidence="1" key="2">
    <citation type="journal article" date="2024" name="Int. J. Antimicrob. Agents">
        <title>Identification of a novel Providencia species showing multi-drug-resistant in three patients with hospital-acquired infection.</title>
        <authorList>
            <person name="Yang W."/>
            <person name="Chen J."/>
            <person name="Yang F."/>
            <person name="Ji P."/>
            <person name="Shen S."/>
            <person name="Yin D."/>
            <person name="Hu F."/>
        </authorList>
    </citation>
    <scope>NUCLEOTIDE SEQUENCE</scope>
    <source>
        <strain evidence="1">CRE-138-0111</strain>
    </source>
</reference>
<dbReference type="InterPro" id="IPR012036">
    <property type="entry name" value="Phage_Mu_Gp28"/>
</dbReference>
<dbReference type="Gene3D" id="3.40.50.300">
    <property type="entry name" value="P-loop containing nucleotide triphosphate hydrolases"/>
    <property type="match status" value="1"/>
</dbReference>
<dbReference type="Pfam" id="PF03237">
    <property type="entry name" value="Terminase_6N"/>
    <property type="match status" value="1"/>
</dbReference>
<accession>A0ABT9ANE7</accession>
<gene>
    <name evidence="1" type="ORF">Q5E86_03970</name>
</gene>
<comment type="caution">
    <text evidence="1">The sequence shown here is derived from an EMBL/GenBank/DDBJ whole genome shotgun (WGS) entry which is preliminary data.</text>
</comment>
<evidence type="ECO:0000313" key="1">
    <source>
        <dbReference type="EMBL" id="MDO7855546.1"/>
    </source>
</evidence>
<dbReference type="Gene3D" id="3.30.420.240">
    <property type="match status" value="1"/>
</dbReference>
<evidence type="ECO:0000313" key="2">
    <source>
        <dbReference type="Proteomes" id="UP001176478"/>
    </source>
</evidence>
<keyword evidence="2" id="KW-1185">Reference proteome</keyword>
<dbReference type="InterPro" id="IPR027417">
    <property type="entry name" value="P-loop_NTPase"/>
</dbReference>
<organism evidence="1 2">
    <name type="scientific">Providencia huashanensis</name>
    <dbReference type="NCBI Taxonomy" id="3037798"/>
    <lineage>
        <taxon>Bacteria</taxon>
        <taxon>Pseudomonadati</taxon>
        <taxon>Pseudomonadota</taxon>
        <taxon>Gammaproteobacteria</taxon>
        <taxon>Enterobacterales</taxon>
        <taxon>Morganellaceae</taxon>
        <taxon>Providencia</taxon>
    </lineage>
</organism>
<reference evidence="1" key="1">
    <citation type="submission" date="2023-07" db="EMBL/GenBank/DDBJ databases">
        <authorList>
            <person name="Yang W."/>
            <person name="Chen J."/>
            <person name="Ji P."/>
            <person name="Hu F."/>
        </authorList>
    </citation>
    <scope>NUCLEOTIDE SEQUENCE</scope>
    <source>
        <strain evidence="1">CRE-138-0111</strain>
    </source>
</reference>
<name>A0ABT9ANE7_9GAMM</name>
<sequence>MITAPLTPSAALVLNTFQQPDFNRNDVLLGYQKRWIADDSPLKIAEKSRRTGLTWAEAADAALTAALSREAGGTNHFYIGSAKEMAREFIDAVAMWAKAYGLAANEIGEEVFEDEDKDILTFVVYFNSGFKVQALSSNPKNLRGMQGNVTIDEAAFHEKLAEVLKAATALTMWGAKVRIISTHNGNENLFNELINDSRAGRKRYSIHTITLDDACNDGLYRRICQVLRQEWTQAKEDEWKANLLKDTATEDDALEEYFCVPKQGSGAYIPRVLIDRATDENCLVVRFSMPTGHMMWTEDERVSTVNTFIAEEITPIIHQFDPDTRHAYGQDFARSGDLSVIGAGSVEQDTRRVLKLTVEMHDVPYNQQRQIALAVIDALPRLVGIAVDATGNGGYLGEALLLRYGEDMVDAIHITDNFYREWSPKYKALYESNDISIPKDEDIIADQRQMQNIRGVPKIDKNRRKGADGKKRHGDSAGAYLMFTRATYLDGQEMDFTPLPDKRAASNDDDDYHNFDRGCWWKFWIVWIAWGMP</sequence>
<dbReference type="Proteomes" id="UP001176478">
    <property type="component" value="Unassembled WGS sequence"/>
</dbReference>